<comment type="caution">
    <text evidence="5">The sequence shown here is derived from an EMBL/GenBank/DDBJ whole genome shotgun (WGS) entry which is preliminary data.</text>
</comment>
<keyword evidence="2" id="KW-0479">Metal-binding</keyword>
<organism evidence="5 6">
    <name type="scientific">Goodea atripinnis</name>
    <dbReference type="NCBI Taxonomy" id="208336"/>
    <lineage>
        <taxon>Eukaryota</taxon>
        <taxon>Metazoa</taxon>
        <taxon>Chordata</taxon>
        <taxon>Craniata</taxon>
        <taxon>Vertebrata</taxon>
        <taxon>Euteleostomi</taxon>
        <taxon>Actinopterygii</taxon>
        <taxon>Neopterygii</taxon>
        <taxon>Teleostei</taxon>
        <taxon>Neoteleostei</taxon>
        <taxon>Acanthomorphata</taxon>
        <taxon>Ovalentaria</taxon>
        <taxon>Atherinomorphae</taxon>
        <taxon>Cyprinodontiformes</taxon>
        <taxon>Goodeidae</taxon>
        <taxon>Goodea</taxon>
    </lineage>
</organism>
<dbReference type="InterPro" id="IPR023696">
    <property type="entry name" value="Ureohydrolase_dom_sf"/>
</dbReference>
<dbReference type="Proteomes" id="UP001476798">
    <property type="component" value="Unassembled WGS sequence"/>
</dbReference>
<dbReference type="PANTHER" id="PTHR47665">
    <property type="entry name" value="HISTONE DEACETYLASE-LIKE PROTEIN"/>
    <property type="match status" value="1"/>
</dbReference>
<dbReference type="InterPro" id="IPR001607">
    <property type="entry name" value="Znf_UBP"/>
</dbReference>
<proteinExistence type="predicted"/>
<evidence type="ECO:0000313" key="5">
    <source>
        <dbReference type="EMBL" id="MEQ2165545.1"/>
    </source>
</evidence>
<evidence type="ECO:0000259" key="4">
    <source>
        <dbReference type="PROSITE" id="PS50271"/>
    </source>
</evidence>
<dbReference type="PROSITE" id="PS50271">
    <property type="entry name" value="ZF_UBP"/>
    <property type="match status" value="1"/>
</dbReference>
<accession>A0ABV0N2D4</accession>
<feature type="non-terminal residue" evidence="5">
    <location>
        <position position="1"/>
    </location>
</feature>
<dbReference type="Pfam" id="PF02148">
    <property type="entry name" value="zf-UBP"/>
    <property type="match status" value="1"/>
</dbReference>
<name>A0ABV0N2D4_9TELE</name>
<evidence type="ECO:0000256" key="2">
    <source>
        <dbReference type="PROSITE-ProRule" id="PRU00502"/>
    </source>
</evidence>
<evidence type="ECO:0000256" key="3">
    <source>
        <dbReference type="SAM" id="MobiDB-lite"/>
    </source>
</evidence>
<feature type="domain" description="UBP-type" evidence="4">
    <location>
        <begin position="158"/>
        <end position="256"/>
    </location>
</feature>
<reference evidence="5 6" key="1">
    <citation type="submission" date="2021-06" db="EMBL/GenBank/DDBJ databases">
        <authorList>
            <person name="Palmer J.M."/>
        </authorList>
    </citation>
    <scope>NUCLEOTIDE SEQUENCE [LARGE SCALE GENOMIC DNA]</scope>
    <source>
        <strain evidence="5 6">GA_2019</strain>
        <tissue evidence="5">Muscle</tissue>
    </source>
</reference>
<dbReference type="Gene3D" id="3.30.40.10">
    <property type="entry name" value="Zinc/RING finger domain, C3HC4 (zinc finger)"/>
    <property type="match status" value="1"/>
</dbReference>
<protein>
    <recommendedName>
        <fullName evidence="4">UBP-type domain-containing protein</fullName>
    </recommendedName>
</protein>
<keyword evidence="2" id="KW-0863">Zinc-finger</keyword>
<dbReference type="Gene3D" id="3.40.800.20">
    <property type="entry name" value="Histone deacetylase domain"/>
    <property type="match status" value="1"/>
</dbReference>
<dbReference type="EMBL" id="JAHRIO010021486">
    <property type="protein sequence ID" value="MEQ2165545.1"/>
    <property type="molecule type" value="Genomic_DNA"/>
</dbReference>
<sequence length="256" mass="27821">FNPGLVLVSAGFDAAQGDPLGGYHVTPEGYAHLTHMLMSLAGGRVLILLEGGYNLTSISDSMAMCTSVLLGDPPPSLVVPLPPPHHCALATISDVIRQQAPYWQSLRIKIPESVRAGVPSPKHRGKRSSQDRKSDKQSLPAAGEEVSTDTLYVVDPLPWCPHLDAVKAFPHSGIDVFQPCGDCGSDTENWICLTCYQVCCGRYVNEHMVIHGATLEHPMVLSFSDLSVWCYLCESYVHHQNPTVDCYRQGTAPLKG</sequence>
<evidence type="ECO:0000313" key="6">
    <source>
        <dbReference type="Proteomes" id="UP001476798"/>
    </source>
</evidence>
<dbReference type="InterPro" id="IPR013083">
    <property type="entry name" value="Znf_RING/FYVE/PHD"/>
</dbReference>
<keyword evidence="6" id="KW-1185">Reference proteome</keyword>
<dbReference type="SUPFAM" id="SSF52768">
    <property type="entry name" value="Arginase/deacetylase"/>
    <property type="match status" value="1"/>
</dbReference>
<keyword evidence="2" id="KW-0862">Zinc</keyword>
<dbReference type="SMART" id="SM00290">
    <property type="entry name" value="ZnF_UBP"/>
    <property type="match status" value="1"/>
</dbReference>
<dbReference type="InterPro" id="IPR023801">
    <property type="entry name" value="His_deacetylse_dom"/>
</dbReference>
<dbReference type="InterPro" id="IPR037138">
    <property type="entry name" value="His_deacetylse_dom_sf"/>
</dbReference>
<feature type="region of interest" description="Disordered" evidence="3">
    <location>
        <begin position="116"/>
        <end position="143"/>
    </location>
</feature>
<dbReference type="PANTHER" id="PTHR47665:SF1">
    <property type="entry name" value="HISTONE DEACETYLASE-LIKE PROTEIN"/>
    <property type="match status" value="1"/>
</dbReference>
<keyword evidence="1" id="KW-0833">Ubl conjugation pathway</keyword>
<dbReference type="SUPFAM" id="SSF57850">
    <property type="entry name" value="RING/U-box"/>
    <property type="match status" value="1"/>
</dbReference>
<evidence type="ECO:0000256" key="1">
    <source>
        <dbReference type="ARBA" id="ARBA00022786"/>
    </source>
</evidence>
<dbReference type="Pfam" id="PF00850">
    <property type="entry name" value="Hist_deacetyl"/>
    <property type="match status" value="1"/>
</dbReference>
<gene>
    <name evidence="5" type="ORF">GOODEAATRI_017946</name>
</gene>